<evidence type="ECO:0000256" key="6">
    <source>
        <dbReference type="ARBA" id="ARBA00022833"/>
    </source>
</evidence>
<dbReference type="InterPro" id="IPR017328">
    <property type="entry name" value="Sirtuin_class_I"/>
</dbReference>
<evidence type="ECO:0000256" key="4">
    <source>
        <dbReference type="ARBA" id="ARBA00022679"/>
    </source>
</evidence>
<keyword evidence="12" id="KW-0175">Coiled coil</keyword>
<organism evidence="15 16">
    <name type="scientific">Cryptococcus tetragattii IND107</name>
    <dbReference type="NCBI Taxonomy" id="1296105"/>
    <lineage>
        <taxon>Eukaryota</taxon>
        <taxon>Fungi</taxon>
        <taxon>Dikarya</taxon>
        <taxon>Basidiomycota</taxon>
        <taxon>Agaricomycotina</taxon>
        <taxon>Tremellomycetes</taxon>
        <taxon>Tremellales</taxon>
        <taxon>Cryptococcaceae</taxon>
        <taxon>Cryptococcus</taxon>
        <taxon>Cryptococcus gattii species complex</taxon>
    </lineage>
</organism>
<feature type="binding site" evidence="11">
    <location>
        <position position="233"/>
    </location>
    <ligand>
        <name>Zn(2+)</name>
        <dbReference type="ChEBI" id="CHEBI:29105"/>
    </ligand>
</feature>
<evidence type="ECO:0000256" key="8">
    <source>
        <dbReference type="ARBA" id="ARBA00023027"/>
    </source>
</evidence>
<comment type="cofactor">
    <cofactor evidence="1 10">
        <name>Zn(2+)</name>
        <dbReference type="ChEBI" id="CHEBI:29105"/>
    </cofactor>
</comment>
<feature type="active site" description="Proton acceptor" evidence="11">
    <location>
        <position position="187"/>
    </location>
</feature>
<keyword evidence="8 10" id="KW-0520">NAD</keyword>
<evidence type="ECO:0000256" key="12">
    <source>
        <dbReference type="SAM" id="Coils"/>
    </source>
</evidence>
<evidence type="ECO:0000256" key="7">
    <source>
        <dbReference type="ARBA" id="ARBA00022946"/>
    </source>
</evidence>
<dbReference type="RefSeq" id="XP_066612974.1">
    <property type="nucleotide sequence ID" value="XM_066758526.1"/>
</dbReference>
<name>A0ABR3BPC0_9TREE</name>
<evidence type="ECO:0000256" key="11">
    <source>
        <dbReference type="PROSITE-ProRule" id="PRU00236"/>
    </source>
</evidence>
<dbReference type="PROSITE" id="PS50305">
    <property type="entry name" value="SIRTUIN"/>
    <property type="match status" value="1"/>
</dbReference>
<feature type="binding site" evidence="11">
    <location>
        <position position="198"/>
    </location>
    <ligand>
        <name>Zn(2+)</name>
        <dbReference type="ChEBI" id="CHEBI:29105"/>
    </ligand>
</feature>
<feature type="region of interest" description="Disordered" evidence="13">
    <location>
        <begin position="1"/>
        <end position="60"/>
    </location>
</feature>
<feature type="coiled-coil region" evidence="12">
    <location>
        <begin position="386"/>
        <end position="413"/>
    </location>
</feature>
<feature type="binding site" evidence="11">
    <location>
        <position position="195"/>
    </location>
    <ligand>
        <name>Zn(2+)</name>
        <dbReference type="ChEBI" id="CHEBI:29105"/>
    </ligand>
</feature>
<dbReference type="SUPFAM" id="SSF52467">
    <property type="entry name" value="DHS-like NAD/FAD-binding domain"/>
    <property type="match status" value="1"/>
</dbReference>
<feature type="region of interest" description="Disordered" evidence="13">
    <location>
        <begin position="364"/>
        <end position="386"/>
    </location>
</feature>
<comment type="subcellular location">
    <subcellularLocation>
        <location evidence="2">Mitochondrion</location>
    </subcellularLocation>
</comment>
<dbReference type="InterPro" id="IPR050134">
    <property type="entry name" value="NAD-dep_sirtuin_deacylases"/>
</dbReference>
<keyword evidence="6 10" id="KW-0862">Zinc</keyword>
<evidence type="ECO:0000259" key="14">
    <source>
        <dbReference type="PROSITE" id="PS50305"/>
    </source>
</evidence>
<gene>
    <name evidence="15" type="ORF">I308_104046</name>
</gene>
<comment type="similarity">
    <text evidence="3 10">Belongs to the sirtuin family. Class I subfamily.</text>
</comment>
<dbReference type="PANTHER" id="PTHR11085:SF6">
    <property type="entry name" value="NAD-DEPENDENT PROTEIN DEACETYLASE SIRTUIN-2"/>
    <property type="match status" value="1"/>
</dbReference>
<keyword evidence="4 10" id="KW-0808">Transferase</keyword>
<comment type="catalytic activity">
    <reaction evidence="10">
        <text>N(6)-acetyl-L-lysyl-[protein] + NAD(+) + H2O = 2''-O-acetyl-ADP-D-ribose + nicotinamide + L-lysyl-[protein]</text>
        <dbReference type="Rhea" id="RHEA:43636"/>
        <dbReference type="Rhea" id="RHEA-COMP:9752"/>
        <dbReference type="Rhea" id="RHEA-COMP:10731"/>
        <dbReference type="ChEBI" id="CHEBI:15377"/>
        <dbReference type="ChEBI" id="CHEBI:17154"/>
        <dbReference type="ChEBI" id="CHEBI:29969"/>
        <dbReference type="ChEBI" id="CHEBI:57540"/>
        <dbReference type="ChEBI" id="CHEBI:61930"/>
        <dbReference type="ChEBI" id="CHEBI:83767"/>
        <dbReference type="EC" id="2.3.1.286"/>
    </reaction>
</comment>
<evidence type="ECO:0000256" key="13">
    <source>
        <dbReference type="SAM" id="MobiDB-lite"/>
    </source>
</evidence>
<feature type="binding site" evidence="11">
    <location>
        <position position="220"/>
    </location>
    <ligand>
        <name>Zn(2+)</name>
        <dbReference type="ChEBI" id="CHEBI:29105"/>
    </ligand>
</feature>
<dbReference type="Gene3D" id="3.40.50.1220">
    <property type="entry name" value="TPP-binding domain"/>
    <property type="match status" value="1"/>
</dbReference>
<feature type="compositionally biased region" description="Basic and acidic residues" evidence="13">
    <location>
        <begin position="1"/>
        <end position="25"/>
    </location>
</feature>
<evidence type="ECO:0000256" key="2">
    <source>
        <dbReference type="ARBA" id="ARBA00004173"/>
    </source>
</evidence>
<evidence type="ECO:0000256" key="1">
    <source>
        <dbReference type="ARBA" id="ARBA00001947"/>
    </source>
</evidence>
<evidence type="ECO:0000256" key="3">
    <source>
        <dbReference type="ARBA" id="ARBA00006924"/>
    </source>
</evidence>
<accession>A0ABR3BPC0</accession>
<reference evidence="15" key="1">
    <citation type="submission" date="2015-01" db="EMBL/GenBank/DDBJ databases">
        <authorList>
            <consortium name="The Broad Institute Genomics Platform"/>
            <person name="Cuomo C."/>
            <person name="Litvintseva A."/>
            <person name="Chen Y."/>
            <person name="Heitman J."/>
            <person name="Sun S."/>
            <person name="Springer D."/>
            <person name="Dromer F."/>
            <person name="Young S."/>
            <person name="Zeng Q."/>
            <person name="Gargeya S."/>
            <person name="Abouelleil A."/>
            <person name="Alvarado L."/>
            <person name="Chapman S.B."/>
            <person name="Gainer-Dewar J."/>
            <person name="Goldberg J."/>
            <person name="Griggs A."/>
            <person name="Gujja S."/>
            <person name="Hansen M."/>
            <person name="Howarth C."/>
            <person name="Imamovic A."/>
            <person name="Larimer J."/>
            <person name="Murphy C."/>
            <person name="Naylor J."/>
            <person name="Pearson M."/>
            <person name="Priest M."/>
            <person name="Roberts A."/>
            <person name="Saif S."/>
            <person name="Shea T."/>
            <person name="Sykes S."/>
            <person name="Wortman J."/>
            <person name="Nusbaum C."/>
            <person name="Birren B."/>
        </authorList>
    </citation>
    <scope>NUCLEOTIDE SEQUENCE</scope>
    <source>
        <strain evidence="15">IND107</strain>
    </source>
</reference>
<keyword evidence="16" id="KW-1185">Reference proteome</keyword>
<dbReference type="InterPro" id="IPR029035">
    <property type="entry name" value="DHS-like_NAD/FAD-binding_dom"/>
</dbReference>
<evidence type="ECO:0000313" key="15">
    <source>
        <dbReference type="EMBL" id="KAL0247013.1"/>
    </source>
</evidence>
<keyword evidence="9" id="KW-0496">Mitochondrion</keyword>
<feature type="compositionally biased region" description="Low complexity" evidence="13">
    <location>
        <begin position="44"/>
        <end position="54"/>
    </location>
</feature>
<dbReference type="Pfam" id="PF02146">
    <property type="entry name" value="SIR2"/>
    <property type="match status" value="1"/>
</dbReference>
<dbReference type="InterPro" id="IPR026590">
    <property type="entry name" value="Ssirtuin_cat_dom"/>
</dbReference>
<proteinExistence type="inferred from homology"/>
<reference evidence="15" key="2">
    <citation type="submission" date="2024-01" db="EMBL/GenBank/DDBJ databases">
        <title>Comparative genomics of Cryptococcus and Kwoniella reveals pathogenesis evolution and contrasting modes of karyotype evolution via chromosome fusion or intercentromeric recombination.</title>
        <authorList>
            <person name="Coelho M.A."/>
            <person name="David-Palma M."/>
            <person name="Shea T."/>
            <person name="Bowers K."/>
            <person name="Mcginley-Smith S."/>
            <person name="Mohammad A.W."/>
            <person name="Gnirke A."/>
            <person name="Yurkov A.M."/>
            <person name="Nowrousian M."/>
            <person name="Sun S."/>
            <person name="Cuomo C.A."/>
            <person name="Heitman J."/>
        </authorList>
    </citation>
    <scope>NUCLEOTIDE SEQUENCE</scope>
    <source>
        <strain evidence="15">IND107</strain>
    </source>
</reference>
<dbReference type="GeneID" id="91990902"/>
<keyword evidence="7" id="KW-0809">Transit peptide</keyword>
<evidence type="ECO:0000256" key="10">
    <source>
        <dbReference type="PIRNR" id="PIRNR037938"/>
    </source>
</evidence>
<evidence type="ECO:0000256" key="5">
    <source>
        <dbReference type="ARBA" id="ARBA00022723"/>
    </source>
</evidence>
<protein>
    <recommendedName>
        <fullName evidence="10">NAD-dependent protein deacetylase</fullName>
        <ecNumber evidence="10">2.3.1.286</ecNumber>
    </recommendedName>
</protein>
<keyword evidence="5 10" id="KW-0479">Metal-binding</keyword>
<dbReference type="PIRSF" id="PIRSF037938">
    <property type="entry name" value="SIR2_euk"/>
    <property type="match status" value="1"/>
</dbReference>
<dbReference type="EMBL" id="ATAM02000007">
    <property type="protein sequence ID" value="KAL0247013.1"/>
    <property type="molecule type" value="Genomic_DNA"/>
</dbReference>
<dbReference type="EC" id="2.3.1.286" evidence="10"/>
<evidence type="ECO:0000313" key="16">
    <source>
        <dbReference type="Proteomes" id="UP000054399"/>
    </source>
</evidence>
<sequence length="413" mass="45931">MEAEMERDYKATDLESKFSEPRNEEPGESYSDVGTAGPDDSESSRSSSPGIDDGPLSEDDLNPLRKAASFIKSGKAKDIVFLLGAGISTSAGIPDFRSPSTGLYHNLQALKLPFPEAVFELGFFQRRPEPFWTLAKEIYPGRHFPTPTHYLLQLFNQHNLLKRVFTQNIDTLETLAGLPPHLIVEAHGSFAAAHCLKCRREVDREEVLKAGVRKGEVVRCNATVKTMGKGKKCGGLVKPDIVFFGEGLPDRFFKFVPELRKCDLLIVIGTSLQVQPFASLVDHVPSTCPRLLINRDAVGPFSDLKNTFSSLPPSISNLLNDSSRPSRDIFYEGDADVGAWKLAEELGWKDELEEMVKKGREELQREWGKQEGDLAGEGTKEAERTADKVAKAVKKEIEEEEELEEAVRKVLKL</sequence>
<comment type="caution">
    <text evidence="15">The sequence shown here is derived from an EMBL/GenBank/DDBJ whole genome shotgun (WGS) entry which is preliminary data.</text>
</comment>
<dbReference type="Gene3D" id="3.30.1600.10">
    <property type="entry name" value="SIR2/SIRT2 'Small Domain"/>
    <property type="match status" value="1"/>
</dbReference>
<feature type="domain" description="Deacetylase sirtuin-type" evidence="14">
    <location>
        <begin position="57"/>
        <end position="349"/>
    </location>
</feature>
<dbReference type="InterPro" id="IPR026591">
    <property type="entry name" value="Sirtuin_cat_small_dom_sf"/>
</dbReference>
<dbReference type="Proteomes" id="UP000054399">
    <property type="component" value="Unassembled WGS sequence"/>
</dbReference>
<dbReference type="InterPro" id="IPR003000">
    <property type="entry name" value="Sirtuin"/>
</dbReference>
<evidence type="ECO:0000256" key="9">
    <source>
        <dbReference type="ARBA" id="ARBA00023128"/>
    </source>
</evidence>
<dbReference type="PANTHER" id="PTHR11085">
    <property type="entry name" value="NAD-DEPENDENT PROTEIN DEACYLASE SIRTUIN-5, MITOCHONDRIAL-RELATED"/>
    <property type="match status" value="1"/>
</dbReference>